<dbReference type="EMBL" id="CP053452">
    <property type="protein sequence ID" value="QJX00056.1"/>
    <property type="molecule type" value="Genomic_DNA"/>
</dbReference>
<dbReference type="KEGG" id="ftj:FTUN_7679"/>
<keyword evidence="3" id="KW-1185">Reference proteome</keyword>
<accession>A0A6M5Z1W4</accession>
<evidence type="ECO:0008006" key="4">
    <source>
        <dbReference type="Google" id="ProtNLM"/>
    </source>
</evidence>
<protein>
    <recommendedName>
        <fullName evidence="4">Core-binding (CB) domain-containing protein</fullName>
    </recommendedName>
</protein>
<dbReference type="RefSeq" id="WP_171474891.1">
    <property type="nucleotide sequence ID" value="NZ_CP053452.2"/>
</dbReference>
<dbReference type="Proteomes" id="UP000503447">
    <property type="component" value="Chromosome"/>
</dbReference>
<evidence type="ECO:0000313" key="3">
    <source>
        <dbReference type="Proteomes" id="UP000503447"/>
    </source>
</evidence>
<evidence type="ECO:0000313" key="2">
    <source>
        <dbReference type="EMBL" id="QJX00056.1"/>
    </source>
</evidence>
<evidence type="ECO:0000256" key="1">
    <source>
        <dbReference type="SAM" id="MobiDB-lite"/>
    </source>
</evidence>
<gene>
    <name evidence="2" type="ORF">FTUN_7679</name>
</gene>
<reference evidence="3" key="1">
    <citation type="submission" date="2020-05" db="EMBL/GenBank/DDBJ databases">
        <title>Frigoriglobus tundricola gen. nov., sp. nov., a psychrotolerant cellulolytic planctomycete of the family Gemmataceae with two divergent copies of 16S rRNA gene.</title>
        <authorList>
            <person name="Kulichevskaya I.S."/>
            <person name="Ivanova A.A."/>
            <person name="Naumoff D.G."/>
            <person name="Beletsky A.V."/>
            <person name="Rijpstra W.I.C."/>
            <person name="Sinninghe Damste J.S."/>
            <person name="Mardanov A.V."/>
            <person name="Ravin N.V."/>
            <person name="Dedysh S.N."/>
        </authorList>
    </citation>
    <scope>NUCLEOTIDE SEQUENCE [LARGE SCALE GENOMIC DNA]</scope>
    <source>
        <strain evidence="3">PL17</strain>
    </source>
</reference>
<organism evidence="2 3">
    <name type="scientific">Frigoriglobus tundricola</name>
    <dbReference type="NCBI Taxonomy" id="2774151"/>
    <lineage>
        <taxon>Bacteria</taxon>
        <taxon>Pseudomonadati</taxon>
        <taxon>Planctomycetota</taxon>
        <taxon>Planctomycetia</taxon>
        <taxon>Gemmatales</taxon>
        <taxon>Gemmataceae</taxon>
        <taxon>Frigoriglobus</taxon>
    </lineage>
</organism>
<sequence length="148" mass="16014">MAFMKYAEQHFHRRSDGTPSAQTGEFKVAGRPLHRLYSHTAAAEFGPLALKTVRSEFVKAGICRTIINSRIGKIKRIWKWAAANELVPVTTYTALTTVTGLQEGRTEARESEPIAPVAPRSGRCHGGATEPPGRGTGAVPAIHRLPTG</sequence>
<dbReference type="AlphaFoldDB" id="A0A6M5Z1W4"/>
<proteinExistence type="predicted"/>
<name>A0A6M5Z1W4_9BACT</name>
<feature type="region of interest" description="Disordered" evidence="1">
    <location>
        <begin position="103"/>
        <end position="148"/>
    </location>
</feature>